<feature type="domain" description="DUF7729" evidence="3">
    <location>
        <begin position="195"/>
        <end position="398"/>
    </location>
</feature>
<gene>
    <name evidence="4" type="ORF">BD311DRAFT_347699</name>
</gene>
<feature type="compositionally biased region" description="Polar residues" evidence="1">
    <location>
        <begin position="14"/>
        <end position="26"/>
    </location>
</feature>
<evidence type="ECO:0000259" key="3">
    <source>
        <dbReference type="Pfam" id="PF24855"/>
    </source>
</evidence>
<organism evidence="4">
    <name type="scientific">Dichomitus squalens</name>
    <dbReference type="NCBI Taxonomy" id="114155"/>
    <lineage>
        <taxon>Eukaryota</taxon>
        <taxon>Fungi</taxon>
        <taxon>Dikarya</taxon>
        <taxon>Basidiomycota</taxon>
        <taxon>Agaricomycotina</taxon>
        <taxon>Agaricomycetes</taxon>
        <taxon>Polyporales</taxon>
        <taxon>Polyporaceae</taxon>
        <taxon>Dichomitus</taxon>
    </lineage>
</organism>
<dbReference type="Proteomes" id="UP000292957">
    <property type="component" value="Unassembled WGS sequence"/>
</dbReference>
<name>A0A4Q9N4Q4_9APHY</name>
<evidence type="ECO:0000256" key="1">
    <source>
        <dbReference type="SAM" id="MobiDB-lite"/>
    </source>
</evidence>
<feature type="compositionally biased region" description="Low complexity" evidence="1">
    <location>
        <begin position="40"/>
        <end position="53"/>
    </location>
</feature>
<dbReference type="EMBL" id="ML143389">
    <property type="protein sequence ID" value="TBU34232.1"/>
    <property type="molecule type" value="Genomic_DNA"/>
</dbReference>
<feature type="transmembrane region" description="Helical" evidence="2">
    <location>
        <begin position="91"/>
        <end position="110"/>
    </location>
</feature>
<dbReference type="Pfam" id="PF24855">
    <property type="entry name" value="DUF7729"/>
    <property type="match status" value="1"/>
</dbReference>
<keyword evidence="2" id="KW-0812">Transmembrane</keyword>
<sequence>MFTPPPSPDPRRPLSTSGPARTSSSERVLKLDVADDPFLSPSAGSSRRSSVDSQQPHPAHETPLSPKEDPYLDPYSYALLQKKRTARRIRWTVVCVPLVLVFIALSTRYLTHPAAFDALSSSHPATWSTLQDWTPHKRHAAPEPVPDTTGFATTIANSKPTGSSLSLAPSASAVPTQVDSGNTKVPSAPPVLPTPFPQAFDSTFNTNFQTVACENFMKNMTQTPAFLKCRPFSLLASDSNAFITQSQRNISQLNVIIWGTCNTDLSAEQCAGNMQWFADNIQSACKQDIAANNALVTDAVAGLSAYSVMREAACQVNAQTDTYCYVEAAQSTHPADLYLYELPLGLALPNNTVPSCTTCVKNLMGTFDQDGANVTRLKSTYGPAAATINNACGASFVAEINTTTGNGASALAGAGAGERALGWAAGAGAVVGAALLML</sequence>
<dbReference type="OrthoDB" id="2564812at2759"/>
<evidence type="ECO:0000256" key="2">
    <source>
        <dbReference type="SAM" id="Phobius"/>
    </source>
</evidence>
<keyword evidence="2" id="KW-0472">Membrane</keyword>
<proteinExistence type="predicted"/>
<reference evidence="4" key="1">
    <citation type="submission" date="2019-01" db="EMBL/GenBank/DDBJ databases">
        <title>Draft genome sequences of three monokaryotic isolates of the white-rot basidiomycete fungus Dichomitus squalens.</title>
        <authorList>
            <consortium name="DOE Joint Genome Institute"/>
            <person name="Lopez S.C."/>
            <person name="Andreopoulos B."/>
            <person name="Pangilinan J."/>
            <person name="Lipzen A."/>
            <person name="Riley R."/>
            <person name="Ahrendt S."/>
            <person name="Ng V."/>
            <person name="Barry K."/>
            <person name="Daum C."/>
            <person name="Grigoriev I.V."/>
            <person name="Hilden K.S."/>
            <person name="Makela M.R."/>
            <person name="de Vries R.P."/>
        </authorList>
    </citation>
    <scope>NUCLEOTIDE SEQUENCE [LARGE SCALE GENOMIC DNA]</scope>
    <source>
        <strain evidence="4">OM18370.1</strain>
    </source>
</reference>
<dbReference type="PANTHER" id="PTHR39460">
    <property type="entry name" value="EXPRESSED PROTEIN"/>
    <property type="match status" value="1"/>
</dbReference>
<evidence type="ECO:0000313" key="4">
    <source>
        <dbReference type="EMBL" id="TBU34232.1"/>
    </source>
</evidence>
<feature type="region of interest" description="Disordered" evidence="1">
    <location>
        <begin position="1"/>
        <end position="69"/>
    </location>
</feature>
<accession>A0A4Q9N4Q4</accession>
<dbReference type="InterPro" id="IPR056146">
    <property type="entry name" value="DUF7729"/>
</dbReference>
<dbReference type="AlphaFoldDB" id="A0A4Q9N4Q4"/>
<keyword evidence="2" id="KW-1133">Transmembrane helix</keyword>
<dbReference type="PANTHER" id="PTHR39460:SF1">
    <property type="entry name" value="C6 TRANSCRIPTION FACTOR"/>
    <property type="match status" value="1"/>
</dbReference>
<protein>
    <recommendedName>
        <fullName evidence="3">DUF7729 domain-containing protein</fullName>
    </recommendedName>
</protein>